<reference evidence="3" key="1">
    <citation type="submission" date="2014-09" db="EMBL/GenBank/DDBJ databases">
        <title>Genome sequence of the luminous mushroom Mycena chlorophos for searching fungal bioluminescence genes.</title>
        <authorList>
            <person name="Tanaka Y."/>
            <person name="Kasuga D."/>
            <person name="Oba Y."/>
            <person name="Hase S."/>
            <person name="Sato K."/>
            <person name="Oba Y."/>
            <person name="Sakakibara Y."/>
        </authorList>
    </citation>
    <scope>NUCLEOTIDE SEQUENCE</scope>
</reference>
<dbReference type="PANTHER" id="PTHR10794:SF63">
    <property type="entry name" value="ALPHA_BETA HYDROLASE 1, ISOFORM A"/>
    <property type="match status" value="1"/>
</dbReference>
<evidence type="ECO:0000313" key="3">
    <source>
        <dbReference type="EMBL" id="GAT60704.1"/>
    </source>
</evidence>
<gene>
    <name evidence="3" type="ORF">MCHLO_16812</name>
</gene>
<dbReference type="Gene3D" id="3.40.50.1820">
    <property type="entry name" value="alpha/beta hydrolase"/>
    <property type="match status" value="1"/>
</dbReference>
<evidence type="ECO:0000259" key="2">
    <source>
        <dbReference type="Pfam" id="PF00561"/>
    </source>
</evidence>
<protein>
    <recommendedName>
        <fullName evidence="2">AB hydrolase-1 domain-containing protein</fullName>
    </recommendedName>
</protein>
<accession>A0ABQ0MBJ0</accession>
<sequence length="502" mass="55750">MLVLDHVRYGFVSGPRWHPTLFRRAHFCFPEERSSRYSTMSSGSRAQAVMRLFRFPKSNHPRNLTPALAKHGEHHKKNALELHFAPEPARITLKSQSEAISLRELVLWRCKSLFTKYQPTWWLPNGHMQTLHSVVGDFSAEDQMWYERRLLRLSDGGTLGLDFAPLNPALADETPIVVVQSGLTGGSHEPYVRAVLAPATAPVDEGGLGFRAIVVNFRGCSGVPVTSPRFYNACGTDDLRQALTYISSRYPNAPLLGLGFSIGANVLIRYLAEEGANSALSAAVTLGNPWNLVQNTLALRESRIGSLYLRGMGAGIKTLLLHHQTAFLANPVSAMALKPLLRMKNPSLFDFDHGYTRLAGEKPPFPFKSVYDYYEFASTHEVVADVRVPCLTINAADDPVVPHVQRPSPRAQDNGFLVSAITKAGGHLGWYTGHDGRRRWSTKPVLEWLELFGRHVVHERRVVSISRDGDGFLREPQWPNLGCTEGGTGIVNGNRPNMLQGF</sequence>
<evidence type="ECO:0000313" key="4">
    <source>
        <dbReference type="Proteomes" id="UP000815677"/>
    </source>
</evidence>
<dbReference type="InterPro" id="IPR000073">
    <property type="entry name" value="AB_hydrolase_1"/>
</dbReference>
<dbReference type="InterPro" id="IPR029058">
    <property type="entry name" value="AB_hydrolase_fold"/>
</dbReference>
<keyword evidence="4" id="KW-1185">Reference proteome</keyword>
<name>A0ABQ0MBJ0_MYCCL</name>
<evidence type="ECO:0000256" key="1">
    <source>
        <dbReference type="ARBA" id="ARBA00010884"/>
    </source>
</evidence>
<dbReference type="SUPFAM" id="SSF53474">
    <property type="entry name" value="alpha/beta-Hydrolases"/>
    <property type="match status" value="1"/>
</dbReference>
<organism evidence="3 4">
    <name type="scientific">Mycena chlorophos</name>
    <name type="common">Agaric fungus</name>
    <name type="synonym">Agaricus chlorophos</name>
    <dbReference type="NCBI Taxonomy" id="658473"/>
    <lineage>
        <taxon>Eukaryota</taxon>
        <taxon>Fungi</taxon>
        <taxon>Dikarya</taxon>
        <taxon>Basidiomycota</taxon>
        <taxon>Agaricomycotina</taxon>
        <taxon>Agaricomycetes</taxon>
        <taxon>Agaricomycetidae</taxon>
        <taxon>Agaricales</taxon>
        <taxon>Marasmiineae</taxon>
        <taxon>Mycenaceae</taxon>
        <taxon>Mycena</taxon>
    </lineage>
</organism>
<dbReference type="Proteomes" id="UP000815677">
    <property type="component" value="Unassembled WGS sequence"/>
</dbReference>
<proteinExistence type="inferred from homology"/>
<feature type="domain" description="AB hydrolase-1" evidence="2">
    <location>
        <begin position="175"/>
        <end position="294"/>
    </location>
</feature>
<dbReference type="InterPro" id="IPR050960">
    <property type="entry name" value="AB_hydrolase_4_sf"/>
</dbReference>
<dbReference type="PANTHER" id="PTHR10794">
    <property type="entry name" value="ABHYDROLASE DOMAIN-CONTAINING PROTEIN"/>
    <property type="match status" value="1"/>
</dbReference>
<comment type="similarity">
    <text evidence="1">Belongs to the AB hydrolase superfamily. AB hydrolase 4 family.</text>
</comment>
<dbReference type="EMBL" id="DF849967">
    <property type="protein sequence ID" value="GAT60704.1"/>
    <property type="molecule type" value="Genomic_DNA"/>
</dbReference>
<dbReference type="Pfam" id="PF00561">
    <property type="entry name" value="Abhydrolase_1"/>
    <property type="match status" value="1"/>
</dbReference>